<dbReference type="InterPro" id="IPR027417">
    <property type="entry name" value="P-loop_NTPase"/>
</dbReference>
<dbReference type="PANTHER" id="PTHR32114">
    <property type="entry name" value="ABC TRANSPORTER ABCH.3"/>
    <property type="match status" value="1"/>
</dbReference>
<name>A1ZIJ9_MICM2</name>
<dbReference type="EMBL" id="AAWS01000009">
    <property type="protein sequence ID" value="EAY29867.1"/>
    <property type="molecule type" value="Genomic_DNA"/>
</dbReference>
<dbReference type="GO" id="GO:0016887">
    <property type="term" value="F:ATP hydrolysis activity"/>
    <property type="evidence" value="ECO:0007669"/>
    <property type="project" value="InterPro"/>
</dbReference>
<organism evidence="2 3">
    <name type="scientific">Microscilla marina ATCC 23134</name>
    <dbReference type="NCBI Taxonomy" id="313606"/>
    <lineage>
        <taxon>Bacteria</taxon>
        <taxon>Pseudomonadati</taxon>
        <taxon>Bacteroidota</taxon>
        <taxon>Cytophagia</taxon>
        <taxon>Cytophagales</taxon>
        <taxon>Microscillaceae</taxon>
        <taxon>Microscilla</taxon>
    </lineage>
</organism>
<keyword evidence="3" id="KW-1185">Reference proteome</keyword>
<comment type="caution">
    <text evidence="2">The sequence shown here is derived from an EMBL/GenBank/DDBJ whole genome shotgun (WGS) entry which is preliminary data.</text>
</comment>
<sequence length="696" mass="80896">MNIQKIKLYNFKIYAGDQQLTFDYKSQSHRNVFVVAGSNGYGKTTLLTSLVWCLYGKLMQEVDDIFKRQIIEAGGYHKYLLASMNRLAYANDERLYSVQITFNDIDIPGVSCSNIDIIRSYSYGAVEDKLQILIDGQENELIKDIGTEIFIHDFILPKEIAKFFFFDAEKIVSLAEMKSIDDKRKLSKAYSEVLGINKYETLKSNLQDLRLRFRRDSASDDEKQKFETTVKQIEEAEKLIEYSDEQVIKLKEEKLICQTQIDQIQERLIRQGSGLSVDQIKDLRKRKVQLKVEGEQIRNEFKDLMELAPFAISFKLLNEVLEQGVQELKQSKASVQDSATQGNFKKLLKDFKSLKNKDIHKATHEYYLKSLQQLIDKHFKPNEQQATDEVKVLHGFSEDELYTLRAIIDNLKTSYKKQLQALKQRVKRNRQDNAQVTAQLSDAESKEKDALIQKHRDEKTRLEQRVIEIEDKIEALISESSKRESTLNSQKSLYESLTRKIEVGEKYKGKDKQTARLIEHLNAFIVKMKHKKHESLEQHILQGLRTLMHKKDFVEKVKVELDNDIIDIHLYNNRGEEIEKTTLSKGEQQLYATAILKSLVEESNIDFPVFIDSPMQKLDVAHSQNIIAEFYPTISKQVVILPLLNKEMTQAEYDLLKEYINNTHLIVNEDDEKSSFMPVKPNELFETAQKIVTQHV</sequence>
<accession>A1ZIJ9</accession>
<reference evidence="2 3" key="1">
    <citation type="submission" date="2007-01" db="EMBL/GenBank/DDBJ databases">
        <authorList>
            <person name="Haygood M."/>
            <person name="Podell S."/>
            <person name="Anderson C."/>
            <person name="Hopkinson B."/>
            <person name="Roe K."/>
            <person name="Barbeau K."/>
            <person name="Gaasterland T."/>
            <person name="Ferriera S."/>
            <person name="Johnson J."/>
            <person name="Kravitz S."/>
            <person name="Beeson K."/>
            <person name="Sutton G."/>
            <person name="Rogers Y.-H."/>
            <person name="Friedman R."/>
            <person name="Frazier M."/>
            <person name="Venter J.C."/>
        </authorList>
    </citation>
    <scope>NUCLEOTIDE SEQUENCE [LARGE SCALE GENOMIC DNA]</scope>
    <source>
        <strain evidence="2 3">ATCC 23134</strain>
    </source>
</reference>
<dbReference type="eggNOG" id="COG1196">
    <property type="taxonomic scope" value="Bacteria"/>
</dbReference>
<dbReference type="PANTHER" id="PTHR32114:SF2">
    <property type="entry name" value="ABC TRANSPORTER ABCH.3"/>
    <property type="match status" value="1"/>
</dbReference>
<evidence type="ECO:0000313" key="3">
    <source>
        <dbReference type="Proteomes" id="UP000004095"/>
    </source>
</evidence>
<dbReference type="Gene3D" id="3.40.50.300">
    <property type="entry name" value="P-loop containing nucleotide triphosphate hydrolases"/>
    <property type="match status" value="2"/>
</dbReference>
<keyword evidence="1" id="KW-0175">Coiled coil</keyword>
<dbReference type="OrthoDB" id="9795626at2"/>
<evidence type="ECO:0000313" key="2">
    <source>
        <dbReference type="EMBL" id="EAY29867.1"/>
    </source>
</evidence>
<protein>
    <submittedName>
        <fullName evidence="2">Uncharacterized protein</fullName>
    </submittedName>
</protein>
<dbReference type="AlphaFoldDB" id="A1ZIJ9"/>
<dbReference type="SUPFAM" id="SSF52540">
    <property type="entry name" value="P-loop containing nucleoside triphosphate hydrolases"/>
    <property type="match status" value="1"/>
</dbReference>
<feature type="coiled-coil region" evidence="1">
    <location>
        <begin position="412"/>
        <end position="479"/>
    </location>
</feature>
<gene>
    <name evidence="2" type="ORF">M23134_05740</name>
</gene>
<dbReference type="Proteomes" id="UP000004095">
    <property type="component" value="Unassembled WGS sequence"/>
</dbReference>
<proteinExistence type="predicted"/>
<dbReference type="RefSeq" id="WP_004155719.1">
    <property type="nucleotide sequence ID" value="NZ_AAWS01000009.1"/>
</dbReference>
<dbReference type="GO" id="GO:0006302">
    <property type="term" value="P:double-strand break repair"/>
    <property type="evidence" value="ECO:0007669"/>
    <property type="project" value="InterPro"/>
</dbReference>
<evidence type="ECO:0000256" key="1">
    <source>
        <dbReference type="SAM" id="Coils"/>
    </source>
</evidence>